<dbReference type="PANTHER" id="PTHR34007:SF1">
    <property type="entry name" value="AEROLYSIN-LIKE PROTEIN-RELATED"/>
    <property type="match status" value="1"/>
</dbReference>
<dbReference type="RefSeq" id="WP_217973686.1">
    <property type="nucleotide sequence ID" value="NZ_JAHTBI010000010.1"/>
</dbReference>
<gene>
    <name evidence="1" type="ORF">KUO17_03775</name>
</gene>
<comment type="caution">
    <text evidence="1">The sequence shown here is derived from an EMBL/GenBank/DDBJ whole genome shotgun (WGS) entry which is preliminary data.</text>
</comment>
<reference evidence="1" key="2">
    <citation type="journal article" date="2023" name="Plant Pathol.">
        <title>Dismantling and reorganizing Pseudomonas marginalis sensu#lato.</title>
        <authorList>
            <person name="Sawada H."/>
            <person name="Fujikawa T."/>
            <person name="Satou M."/>
        </authorList>
    </citation>
    <scope>NUCLEOTIDE SEQUENCE</scope>
    <source>
        <strain evidence="1">MAFF 301350</strain>
    </source>
</reference>
<reference evidence="1" key="1">
    <citation type="journal article" date="2022" name="Int. J. Syst. Evol. Microbiol.">
        <title>Pseudomonas aegrilactucae sp. nov. and Pseudomonas morbosilactucae sp. nov., pathogens causing bacterial rot of lettuce in Japan.</title>
        <authorList>
            <person name="Sawada H."/>
            <person name="Fujikawa T."/>
            <person name="Satou M."/>
        </authorList>
    </citation>
    <scope>NUCLEOTIDE SEQUENCE</scope>
    <source>
        <strain evidence="1">MAFF 301350</strain>
    </source>
</reference>
<organism evidence="1 2">
    <name type="scientific">Pseudomonas aegrilactucae</name>
    <dbReference type="NCBI Taxonomy" id="2854028"/>
    <lineage>
        <taxon>Bacteria</taxon>
        <taxon>Pseudomonadati</taxon>
        <taxon>Pseudomonadota</taxon>
        <taxon>Gammaproteobacteria</taxon>
        <taxon>Pseudomonadales</taxon>
        <taxon>Pseudomonadaceae</taxon>
        <taxon>Pseudomonas</taxon>
    </lineage>
</organism>
<dbReference type="InterPro" id="IPR004991">
    <property type="entry name" value="Aerolysin-like"/>
</dbReference>
<protein>
    <submittedName>
        <fullName evidence="1">ETX/MTX2 family pore-forming toxin</fullName>
    </submittedName>
</protein>
<proteinExistence type="predicted"/>
<dbReference type="InterPro" id="IPR053280">
    <property type="entry name" value="Aerolysin-like_pore-former"/>
</dbReference>
<dbReference type="AlphaFoldDB" id="A0A9Q2XHG5"/>
<dbReference type="Pfam" id="PF03318">
    <property type="entry name" value="ETX_MTX2"/>
    <property type="match status" value="1"/>
</dbReference>
<evidence type="ECO:0000313" key="1">
    <source>
        <dbReference type="EMBL" id="MBV6286166.1"/>
    </source>
</evidence>
<dbReference type="Proteomes" id="UP001106592">
    <property type="component" value="Unassembled WGS sequence"/>
</dbReference>
<sequence length="272" mass="29742">MSVVDLDAIFKRYGDWWCKQKGGKCDRMNPVQSGYEQYKMVVSDEHIEYYGNPNKVVVPQIASQQVLVNATSVEQSQSVKFSKATSSTFTWSLQEGIKLGMSVTYKVGVAPIMSVETTISGELSFSSTQTNTQTETKTWEVAQPVIVPAKTQVQSVLIIDESRVTQNFHNKFTLSGSVCSNSPSKIDGHYYWFHSVADIFTKFPQAGFTVRGNQVFYSGDGSFDGVAGIGTRLELTESPIGDPSKVLKAYTLIPATPGAGVARLADIDCETA</sequence>
<dbReference type="EMBL" id="JAHTBI010000010">
    <property type="protein sequence ID" value="MBV6286166.1"/>
    <property type="molecule type" value="Genomic_DNA"/>
</dbReference>
<dbReference type="CDD" id="cd20237">
    <property type="entry name" value="PFM_LIN24-like"/>
    <property type="match status" value="1"/>
</dbReference>
<keyword evidence="2" id="KW-1185">Reference proteome</keyword>
<dbReference type="PANTHER" id="PTHR34007">
    <property type="entry name" value="AEROLYSIN-LIKE PROTEIN-RELATED"/>
    <property type="match status" value="1"/>
</dbReference>
<accession>A0A9Q2XHG5</accession>
<evidence type="ECO:0000313" key="2">
    <source>
        <dbReference type="Proteomes" id="UP001106592"/>
    </source>
</evidence>
<name>A0A9Q2XHG5_9PSED</name>